<dbReference type="SUPFAM" id="SSF51182">
    <property type="entry name" value="RmlC-like cupins"/>
    <property type="match status" value="1"/>
</dbReference>
<dbReference type="InterPro" id="IPR010982">
    <property type="entry name" value="Lambda_DNA-bd_dom_sf"/>
</dbReference>
<keyword evidence="1" id="KW-0238">DNA-binding</keyword>
<dbReference type="InterPro" id="IPR050807">
    <property type="entry name" value="TransReg_Diox_bact_type"/>
</dbReference>
<dbReference type="PANTHER" id="PTHR46797">
    <property type="entry name" value="HTH-TYPE TRANSCRIPTIONAL REGULATOR"/>
    <property type="match status" value="1"/>
</dbReference>
<feature type="domain" description="HTH cro/C1-type" evidence="3">
    <location>
        <begin position="54"/>
        <end position="108"/>
    </location>
</feature>
<evidence type="ECO:0000256" key="1">
    <source>
        <dbReference type="ARBA" id="ARBA00023125"/>
    </source>
</evidence>
<proteinExistence type="predicted"/>
<dbReference type="EMBL" id="BMPO01000004">
    <property type="protein sequence ID" value="GGJ93356.1"/>
    <property type="molecule type" value="Genomic_DNA"/>
</dbReference>
<dbReference type="InterPro" id="IPR011051">
    <property type="entry name" value="RmlC_Cupin_sf"/>
</dbReference>
<feature type="region of interest" description="Disordered" evidence="2">
    <location>
        <begin position="20"/>
        <end position="39"/>
    </location>
</feature>
<comment type="caution">
    <text evidence="4">The sequence shown here is derived from an EMBL/GenBank/DDBJ whole genome shotgun (WGS) entry which is preliminary data.</text>
</comment>
<sequence length="232" mass="25473">MACDLLCEIYTVVKVSQMTDSNLGHRDPAPEGEPSDSAPQRINTFIDIWLGEQLRHRRKQLGKSLKAVAHGSGISVSLLSQAERGLRSLSLRTLSALSQTLELPMEALIRNTQHQDSEAHGAVVRAGQHHRIDVQSKRIHKENLSPPSAGGAVELYRVVIEPGGSTGDGLFTTQRSDQIGYIVDGQLELVIEEQLLRLGTGDSFCYDGATPRRWRNPGDTFTTVIWGIARKA</sequence>
<dbReference type="Proteomes" id="UP000635983">
    <property type="component" value="Unassembled WGS sequence"/>
</dbReference>
<dbReference type="CDD" id="cd02209">
    <property type="entry name" value="cupin_XRE_C"/>
    <property type="match status" value="1"/>
</dbReference>
<keyword evidence="5" id="KW-1185">Reference proteome</keyword>
<dbReference type="GO" id="GO:0003700">
    <property type="term" value="F:DNA-binding transcription factor activity"/>
    <property type="evidence" value="ECO:0007669"/>
    <property type="project" value="TreeGrafter"/>
</dbReference>
<dbReference type="PROSITE" id="PS50943">
    <property type="entry name" value="HTH_CROC1"/>
    <property type="match status" value="1"/>
</dbReference>
<dbReference type="Pfam" id="PF07883">
    <property type="entry name" value="Cupin_2"/>
    <property type="match status" value="1"/>
</dbReference>
<evidence type="ECO:0000256" key="2">
    <source>
        <dbReference type="SAM" id="MobiDB-lite"/>
    </source>
</evidence>
<dbReference type="Gene3D" id="1.10.260.40">
    <property type="entry name" value="lambda repressor-like DNA-binding domains"/>
    <property type="match status" value="1"/>
</dbReference>
<protein>
    <submittedName>
        <fullName evidence="4">XRE family transcriptional regulator</fullName>
    </submittedName>
</protein>
<gene>
    <name evidence="4" type="ORF">GCM10009304_19120</name>
</gene>
<name>A0A917PVC3_9PSED</name>
<dbReference type="SUPFAM" id="SSF47413">
    <property type="entry name" value="lambda repressor-like DNA-binding domains"/>
    <property type="match status" value="1"/>
</dbReference>
<dbReference type="Gene3D" id="2.60.120.10">
    <property type="entry name" value="Jelly Rolls"/>
    <property type="match status" value="1"/>
</dbReference>
<dbReference type="CDD" id="cd00093">
    <property type="entry name" value="HTH_XRE"/>
    <property type="match status" value="1"/>
</dbReference>
<dbReference type="AlphaFoldDB" id="A0A917PVC3"/>
<dbReference type="GO" id="GO:0005829">
    <property type="term" value="C:cytosol"/>
    <property type="evidence" value="ECO:0007669"/>
    <property type="project" value="TreeGrafter"/>
</dbReference>
<organism evidence="4 5">
    <name type="scientific">Pseudomonas matsuisoli</name>
    <dbReference type="NCBI Taxonomy" id="1515666"/>
    <lineage>
        <taxon>Bacteria</taxon>
        <taxon>Pseudomonadati</taxon>
        <taxon>Pseudomonadota</taxon>
        <taxon>Gammaproteobacteria</taxon>
        <taxon>Pseudomonadales</taxon>
        <taxon>Pseudomonadaceae</taxon>
        <taxon>Pseudomonas</taxon>
    </lineage>
</organism>
<evidence type="ECO:0000313" key="4">
    <source>
        <dbReference type="EMBL" id="GGJ93356.1"/>
    </source>
</evidence>
<dbReference type="InterPro" id="IPR001387">
    <property type="entry name" value="Cro/C1-type_HTH"/>
</dbReference>
<dbReference type="PANTHER" id="PTHR46797:SF2">
    <property type="entry name" value="TRANSCRIPTIONAL REGULATOR"/>
    <property type="match status" value="1"/>
</dbReference>
<evidence type="ECO:0000259" key="3">
    <source>
        <dbReference type="PROSITE" id="PS50943"/>
    </source>
</evidence>
<dbReference type="InterPro" id="IPR014710">
    <property type="entry name" value="RmlC-like_jellyroll"/>
</dbReference>
<reference evidence="4" key="1">
    <citation type="journal article" date="2014" name="Int. J. Syst. Evol. Microbiol.">
        <title>Complete genome sequence of Corynebacterium casei LMG S-19264T (=DSM 44701T), isolated from a smear-ripened cheese.</title>
        <authorList>
            <consortium name="US DOE Joint Genome Institute (JGI-PGF)"/>
            <person name="Walter F."/>
            <person name="Albersmeier A."/>
            <person name="Kalinowski J."/>
            <person name="Ruckert C."/>
        </authorList>
    </citation>
    <scope>NUCLEOTIDE SEQUENCE</scope>
    <source>
        <strain evidence="4">JCM 30078</strain>
    </source>
</reference>
<accession>A0A917PVC3</accession>
<dbReference type="GO" id="GO:0003677">
    <property type="term" value="F:DNA binding"/>
    <property type="evidence" value="ECO:0007669"/>
    <property type="project" value="UniProtKB-KW"/>
</dbReference>
<evidence type="ECO:0000313" key="5">
    <source>
        <dbReference type="Proteomes" id="UP000635983"/>
    </source>
</evidence>
<dbReference type="SMART" id="SM00530">
    <property type="entry name" value="HTH_XRE"/>
    <property type="match status" value="1"/>
</dbReference>
<dbReference type="InterPro" id="IPR013096">
    <property type="entry name" value="Cupin_2"/>
</dbReference>
<reference evidence="4" key="2">
    <citation type="submission" date="2020-09" db="EMBL/GenBank/DDBJ databases">
        <authorList>
            <person name="Sun Q."/>
            <person name="Ohkuma M."/>
        </authorList>
    </citation>
    <scope>NUCLEOTIDE SEQUENCE</scope>
    <source>
        <strain evidence="4">JCM 30078</strain>
    </source>
</reference>
<dbReference type="Pfam" id="PF01381">
    <property type="entry name" value="HTH_3"/>
    <property type="match status" value="1"/>
</dbReference>